<evidence type="ECO:0000313" key="2">
    <source>
        <dbReference type="EMBL" id="RXH72796.1"/>
    </source>
</evidence>
<proteinExistence type="predicted"/>
<evidence type="ECO:0000256" key="1">
    <source>
        <dbReference type="SAM" id="MobiDB-lite"/>
    </source>
</evidence>
<feature type="region of interest" description="Disordered" evidence="1">
    <location>
        <begin position="73"/>
        <end position="94"/>
    </location>
</feature>
<comment type="caution">
    <text evidence="2">The sequence shown here is derived from an EMBL/GenBank/DDBJ whole genome shotgun (WGS) entry which is preliminary data.</text>
</comment>
<protein>
    <submittedName>
        <fullName evidence="2">Uncharacterized protein</fullName>
    </submittedName>
</protein>
<dbReference type="Proteomes" id="UP000290289">
    <property type="component" value="Chromosome 15"/>
</dbReference>
<dbReference type="EMBL" id="RDQH01000341">
    <property type="protein sequence ID" value="RXH72796.1"/>
    <property type="molecule type" value="Genomic_DNA"/>
</dbReference>
<name>A0A498HMV5_MALDO</name>
<organism evidence="2 3">
    <name type="scientific">Malus domestica</name>
    <name type="common">Apple</name>
    <name type="synonym">Pyrus malus</name>
    <dbReference type="NCBI Taxonomy" id="3750"/>
    <lineage>
        <taxon>Eukaryota</taxon>
        <taxon>Viridiplantae</taxon>
        <taxon>Streptophyta</taxon>
        <taxon>Embryophyta</taxon>
        <taxon>Tracheophyta</taxon>
        <taxon>Spermatophyta</taxon>
        <taxon>Magnoliopsida</taxon>
        <taxon>eudicotyledons</taxon>
        <taxon>Gunneridae</taxon>
        <taxon>Pentapetalae</taxon>
        <taxon>rosids</taxon>
        <taxon>fabids</taxon>
        <taxon>Rosales</taxon>
        <taxon>Rosaceae</taxon>
        <taxon>Amygdaloideae</taxon>
        <taxon>Maleae</taxon>
        <taxon>Malus</taxon>
    </lineage>
</organism>
<accession>A0A498HMV5</accession>
<reference evidence="2 3" key="1">
    <citation type="submission" date="2018-10" db="EMBL/GenBank/DDBJ databases">
        <title>A high-quality apple genome assembly.</title>
        <authorList>
            <person name="Hu J."/>
        </authorList>
    </citation>
    <scope>NUCLEOTIDE SEQUENCE [LARGE SCALE GENOMIC DNA]</scope>
    <source>
        <strain evidence="3">cv. HFTH1</strain>
        <tissue evidence="2">Young leaf</tissue>
    </source>
</reference>
<sequence length="179" mass="19741">MKESGETRPKILTSFSDCSSGIEFEFIPIFVFVLGFNLNGGVDGALRPDCVDWSISDTIYDIKKKQNTYRLPQIPPCPASHPHHPQPLSSSLRLHPTLSHPPSSLLKIPSSPPEPTSFSHPKTLVVALILQLHHTISPLNSSIAAFDLMNSHIRTPNLSSDMLDLHRLQPFTAALHSIP</sequence>
<keyword evidence="3" id="KW-1185">Reference proteome</keyword>
<gene>
    <name evidence="2" type="ORF">DVH24_012480</name>
</gene>
<evidence type="ECO:0000313" key="3">
    <source>
        <dbReference type="Proteomes" id="UP000290289"/>
    </source>
</evidence>
<dbReference type="AlphaFoldDB" id="A0A498HMV5"/>